<evidence type="ECO:0000313" key="1">
    <source>
        <dbReference type="EMBL" id="USG64376.1"/>
    </source>
</evidence>
<dbReference type="EMBL" id="CP098755">
    <property type="protein sequence ID" value="USG64376.1"/>
    <property type="molecule type" value="Genomic_DNA"/>
</dbReference>
<name>A0ABY4WIB6_9BACL</name>
<organism evidence="1 2">
    <name type="scientific">Brevibacillus ruminantium</name>
    <dbReference type="NCBI Taxonomy" id="2950604"/>
    <lineage>
        <taxon>Bacteria</taxon>
        <taxon>Bacillati</taxon>
        <taxon>Bacillota</taxon>
        <taxon>Bacilli</taxon>
        <taxon>Bacillales</taxon>
        <taxon>Paenibacillaceae</taxon>
        <taxon>Brevibacillus</taxon>
    </lineage>
</organism>
<keyword evidence="2" id="KW-1185">Reference proteome</keyword>
<evidence type="ECO:0000313" key="2">
    <source>
        <dbReference type="Proteomes" id="UP001056500"/>
    </source>
</evidence>
<accession>A0ABY4WIB6</accession>
<proteinExistence type="predicted"/>
<dbReference type="Proteomes" id="UP001056500">
    <property type="component" value="Chromosome"/>
</dbReference>
<reference evidence="1" key="1">
    <citation type="submission" date="2022-06" db="EMBL/GenBank/DDBJ databases">
        <title>Genome sequencing of Brevibacillus sp. BB3-R1.</title>
        <authorList>
            <person name="Heo J."/>
            <person name="Lee D."/>
            <person name="Won M."/>
            <person name="Han B.-H."/>
            <person name="Hong S.-B."/>
            <person name="Kwon S.-W."/>
        </authorList>
    </citation>
    <scope>NUCLEOTIDE SEQUENCE</scope>
    <source>
        <strain evidence="1">BB3-R1</strain>
    </source>
</reference>
<sequence>MTDIYLYIDRKNVPPKAYARFIKEAAKNGIRVEALGGDPTWGLKENREHIQAFIEWVKSYNFNAHENERFSGVHLDIEPYLLPEWENNQNDTLVEWLSNMDFVAREVKSLGHMEVTLDLPFWINKIEIPGYHDYYLGTWILKRFNTIALMDYRNYAQGDDGIVANALAVVKEASSMGKSVIVGVEMGNSNEGGKTTFYEKGYRKMEEELEIAQKELGKHGGFRGFAIHGFPAWVASYQETVLPGSS</sequence>
<dbReference type="RefSeq" id="WP_251871490.1">
    <property type="nucleotide sequence ID" value="NZ_CP098755.1"/>
</dbReference>
<protein>
    <submittedName>
        <fullName evidence="1">Uncharacterized protein</fullName>
    </submittedName>
</protein>
<gene>
    <name evidence="1" type="ORF">NDK47_19775</name>
</gene>